<evidence type="ECO:0000313" key="3">
    <source>
        <dbReference type="Proteomes" id="UP001328733"/>
    </source>
</evidence>
<organism evidence="2 3">
    <name type="scientific">Pannus brasiliensis CCIBt3594</name>
    <dbReference type="NCBI Taxonomy" id="1427578"/>
    <lineage>
        <taxon>Bacteria</taxon>
        <taxon>Bacillati</taxon>
        <taxon>Cyanobacteriota</taxon>
        <taxon>Cyanophyceae</taxon>
        <taxon>Oscillatoriophycideae</taxon>
        <taxon>Chroococcales</taxon>
        <taxon>Microcystaceae</taxon>
        <taxon>Pannus</taxon>
    </lineage>
</organism>
<dbReference type="Gene3D" id="3.40.30.10">
    <property type="entry name" value="Glutaredoxin"/>
    <property type="match status" value="1"/>
</dbReference>
<keyword evidence="3" id="KW-1185">Reference proteome</keyword>
<dbReference type="RefSeq" id="WP_332866324.1">
    <property type="nucleotide sequence ID" value="NZ_JBAFSM010000036.1"/>
</dbReference>
<name>A0AAW9QXD0_9CHRO</name>
<reference evidence="2 3" key="1">
    <citation type="submission" date="2024-01" db="EMBL/GenBank/DDBJ databases">
        <title>Genomic insights into the taxonomy and metabolism of the cyanobacterium Pannus brasiliensis CCIBt3594.</title>
        <authorList>
            <person name="Machado M."/>
            <person name="Botero N.B."/>
            <person name="Andreote A.P.D."/>
            <person name="Feitosa A.M.T."/>
            <person name="Popin R."/>
            <person name="Sivonen K."/>
            <person name="Fiore M.F."/>
        </authorList>
    </citation>
    <scope>NUCLEOTIDE SEQUENCE [LARGE SCALE GENOMIC DNA]</scope>
    <source>
        <strain evidence="2 3">CCIBt3594</strain>
    </source>
</reference>
<dbReference type="EMBL" id="JBAFSM010000036">
    <property type="protein sequence ID" value="MEG3438841.1"/>
    <property type="molecule type" value="Genomic_DNA"/>
</dbReference>
<dbReference type="PROSITE" id="PS51352">
    <property type="entry name" value="THIOREDOXIN_2"/>
    <property type="match status" value="1"/>
</dbReference>
<dbReference type="CDD" id="cd02969">
    <property type="entry name" value="PRX_like1"/>
    <property type="match status" value="1"/>
</dbReference>
<gene>
    <name evidence="2" type="ORF">V0288_17065</name>
</gene>
<dbReference type="PANTHER" id="PTHR43640">
    <property type="entry name" value="OS07G0260300 PROTEIN"/>
    <property type="match status" value="1"/>
</dbReference>
<dbReference type="AlphaFoldDB" id="A0AAW9QXD0"/>
<dbReference type="InterPro" id="IPR000866">
    <property type="entry name" value="AhpC/TSA"/>
</dbReference>
<dbReference type="GO" id="GO:0016209">
    <property type="term" value="F:antioxidant activity"/>
    <property type="evidence" value="ECO:0007669"/>
    <property type="project" value="InterPro"/>
</dbReference>
<dbReference type="PANTHER" id="PTHR43640:SF1">
    <property type="entry name" value="THIOREDOXIN-DEPENDENT PEROXIREDOXIN"/>
    <property type="match status" value="1"/>
</dbReference>
<comment type="caution">
    <text evidence="2">The sequence shown here is derived from an EMBL/GenBank/DDBJ whole genome shotgun (WGS) entry which is preliminary data.</text>
</comment>
<dbReference type="SUPFAM" id="SSF52833">
    <property type="entry name" value="Thioredoxin-like"/>
    <property type="match status" value="1"/>
</dbReference>
<accession>A0AAW9QXD0</accession>
<dbReference type="InterPro" id="IPR047262">
    <property type="entry name" value="PRX-like1"/>
</dbReference>
<proteinExistence type="predicted"/>
<feature type="domain" description="Thioredoxin" evidence="1">
    <location>
        <begin position="9"/>
        <end position="165"/>
    </location>
</feature>
<dbReference type="InterPro" id="IPR013766">
    <property type="entry name" value="Thioredoxin_domain"/>
</dbReference>
<dbReference type="Pfam" id="PF00578">
    <property type="entry name" value="AhpC-TSA"/>
    <property type="match status" value="1"/>
</dbReference>
<evidence type="ECO:0000259" key="1">
    <source>
        <dbReference type="PROSITE" id="PS51352"/>
    </source>
</evidence>
<sequence length="193" mass="21170">MVLTESTMLSLGTKAPDFALPDVVSGKTVSLDTFTGKSALLVIFLCQHCPFVKHVREEFTRLGKDYENSALGIVAISANDAGKYPDDSPESLKNMALTCDFRFPVCYDESQETAKAYTAACTPDFFLFDGDRKLVYRGQLDDSRPSNGLPVTGKDLRQAIEAVLTKKPVPTNQKPSVGCNIKWKPGNEPSYYG</sequence>
<dbReference type="Proteomes" id="UP001328733">
    <property type="component" value="Unassembled WGS sequence"/>
</dbReference>
<dbReference type="InterPro" id="IPR036249">
    <property type="entry name" value="Thioredoxin-like_sf"/>
</dbReference>
<evidence type="ECO:0000313" key="2">
    <source>
        <dbReference type="EMBL" id="MEG3438841.1"/>
    </source>
</evidence>
<protein>
    <submittedName>
        <fullName evidence="2">Thioredoxin family protein</fullName>
    </submittedName>
</protein>
<dbReference type="GO" id="GO:0016491">
    <property type="term" value="F:oxidoreductase activity"/>
    <property type="evidence" value="ECO:0007669"/>
    <property type="project" value="InterPro"/>
</dbReference>